<reference evidence="1 2" key="1">
    <citation type="submission" date="2019-04" db="EMBL/GenBank/DDBJ databases">
        <title>Friends and foes A comparative genomics study of 23 Aspergillus species from section Flavi.</title>
        <authorList>
            <consortium name="DOE Joint Genome Institute"/>
            <person name="Kjaerbolling I."/>
            <person name="Vesth T."/>
            <person name="Frisvad J.C."/>
            <person name="Nybo J.L."/>
            <person name="Theobald S."/>
            <person name="Kildgaard S."/>
            <person name="Isbrandt T."/>
            <person name="Kuo A."/>
            <person name="Sato A."/>
            <person name="Lyhne E.K."/>
            <person name="Kogle M.E."/>
            <person name="Wiebenga A."/>
            <person name="Kun R.S."/>
            <person name="Lubbers R.J."/>
            <person name="Makela M.R."/>
            <person name="Barry K."/>
            <person name="Chovatia M."/>
            <person name="Clum A."/>
            <person name="Daum C."/>
            <person name="Haridas S."/>
            <person name="He G."/>
            <person name="LaButti K."/>
            <person name="Lipzen A."/>
            <person name="Mondo S."/>
            <person name="Riley R."/>
            <person name="Salamov A."/>
            <person name="Simmons B.A."/>
            <person name="Magnuson J.K."/>
            <person name="Henrissat B."/>
            <person name="Mortensen U.H."/>
            <person name="Larsen T.O."/>
            <person name="Devries R.P."/>
            <person name="Grigoriev I.V."/>
            <person name="Machida M."/>
            <person name="Baker S.E."/>
            <person name="Andersen M.R."/>
        </authorList>
    </citation>
    <scope>NUCLEOTIDE SEQUENCE [LARGE SCALE GENOMIC DNA]</scope>
    <source>
        <strain evidence="1 2">CBS 151.66</strain>
    </source>
</reference>
<proteinExistence type="predicted"/>
<dbReference type="EMBL" id="ML732152">
    <property type="protein sequence ID" value="KAB8079125.1"/>
    <property type="molecule type" value="Genomic_DNA"/>
</dbReference>
<sequence>MPLLMSYDDFAWERSKSYVDSWLESLYSHSQYVAIKDFILEYHPGKAIELKPIIGGCNIIFQLIYKDMSSAVLRIPIPGLSRFLDEKMQYEGISEQNPLQLGPFIPMEFIDHDIELGTALITPGLTDYDRAVLNPNIEIERLEFLYQQTTDILQLFQTSFSKIGSFYTLSSIDGNKAWDINGRPLSLHWNELLLVGAFPSEQLPSKSEVFTTSSSYLNTLADLHIKHLVYQSNDSIASENGCRQKFLSRILLRKLASSNTLIIPLDNIRPFKLWCDDLGPFNILLDKNFKHIQQKKLREGQRLFIPMRERCEPGKFWILYAAKRFALDIAFRQKLDKIFFGLDSNWETKWEDRIKLLSEEEQVELNWREPDILGVDYRTQVAR</sequence>
<accession>A0A5N5XG21</accession>
<keyword evidence="2" id="KW-1185">Reference proteome</keyword>
<evidence type="ECO:0000313" key="2">
    <source>
        <dbReference type="Proteomes" id="UP000326565"/>
    </source>
</evidence>
<protein>
    <recommendedName>
        <fullName evidence="3">Aminoglycoside phosphotransferase domain-containing protein</fullName>
    </recommendedName>
</protein>
<organism evidence="1 2">
    <name type="scientific">Aspergillus leporis</name>
    <dbReference type="NCBI Taxonomy" id="41062"/>
    <lineage>
        <taxon>Eukaryota</taxon>
        <taxon>Fungi</taxon>
        <taxon>Dikarya</taxon>
        <taxon>Ascomycota</taxon>
        <taxon>Pezizomycotina</taxon>
        <taxon>Eurotiomycetes</taxon>
        <taxon>Eurotiomycetidae</taxon>
        <taxon>Eurotiales</taxon>
        <taxon>Aspergillaceae</taxon>
        <taxon>Aspergillus</taxon>
        <taxon>Aspergillus subgen. Circumdati</taxon>
    </lineage>
</organism>
<name>A0A5N5XG21_9EURO</name>
<evidence type="ECO:0000313" key="1">
    <source>
        <dbReference type="EMBL" id="KAB8079125.1"/>
    </source>
</evidence>
<dbReference type="OrthoDB" id="5412996at2759"/>
<evidence type="ECO:0008006" key="3">
    <source>
        <dbReference type="Google" id="ProtNLM"/>
    </source>
</evidence>
<gene>
    <name evidence="1" type="ORF">BDV29DRAFT_200575</name>
</gene>
<dbReference type="AlphaFoldDB" id="A0A5N5XG21"/>
<dbReference type="Proteomes" id="UP000326565">
    <property type="component" value="Unassembled WGS sequence"/>
</dbReference>